<evidence type="ECO:0000313" key="2">
    <source>
        <dbReference type="Proteomes" id="UP000276133"/>
    </source>
</evidence>
<organism evidence="1 2">
    <name type="scientific">Brachionus plicatilis</name>
    <name type="common">Marine rotifer</name>
    <name type="synonym">Brachionus muelleri</name>
    <dbReference type="NCBI Taxonomy" id="10195"/>
    <lineage>
        <taxon>Eukaryota</taxon>
        <taxon>Metazoa</taxon>
        <taxon>Spiralia</taxon>
        <taxon>Gnathifera</taxon>
        <taxon>Rotifera</taxon>
        <taxon>Eurotatoria</taxon>
        <taxon>Monogononta</taxon>
        <taxon>Pseudotrocha</taxon>
        <taxon>Ploima</taxon>
        <taxon>Brachionidae</taxon>
        <taxon>Brachionus</taxon>
    </lineage>
</organism>
<name>A0A3M7SW24_BRAPC</name>
<keyword evidence="2" id="KW-1185">Reference proteome</keyword>
<dbReference type="EMBL" id="REGN01000691">
    <property type="protein sequence ID" value="RNA39973.1"/>
    <property type="molecule type" value="Genomic_DNA"/>
</dbReference>
<sequence length="74" mass="8646">MNDKLAYLAKSVDVVIKILIIKGKFFKIQVQALKFLNTKEEIYAKIQNFISKNLYTFGLSNAIDLPYIRIFLQF</sequence>
<comment type="caution">
    <text evidence="1">The sequence shown here is derived from an EMBL/GenBank/DDBJ whole genome shotgun (WGS) entry which is preliminary data.</text>
</comment>
<reference evidence="1 2" key="1">
    <citation type="journal article" date="2018" name="Sci. Rep.">
        <title>Genomic signatures of local adaptation to the degree of environmental predictability in rotifers.</title>
        <authorList>
            <person name="Franch-Gras L."/>
            <person name="Hahn C."/>
            <person name="Garcia-Roger E.M."/>
            <person name="Carmona M.J."/>
            <person name="Serra M."/>
            <person name="Gomez A."/>
        </authorList>
    </citation>
    <scope>NUCLEOTIDE SEQUENCE [LARGE SCALE GENOMIC DNA]</scope>
    <source>
        <strain evidence="1">HYR1</strain>
    </source>
</reference>
<gene>
    <name evidence="1" type="ORF">BpHYR1_012438</name>
</gene>
<protein>
    <submittedName>
        <fullName evidence="1">Uncharacterized protein</fullName>
    </submittedName>
</protein>
<dbReference type="Proteomes" id="UP000276133">
    <property type="component" value="Unassembled WGS sequence"/>
</dbReference>
<evidence type="ECO:0000313" key="1">
    <source>
        <dbReference type="EMBL" id="RNA39973.1"/>
    </source>
</evidence>
<dbReference type="AlphaFoldDB" id="A0A3M7SW24"/>
<proteinExistence type="predicted"/>
<accession>A0A3M7SW24</accession>